<keyword evidence="1" id="KW-1133">Transmembrane helix</keyword>
<accession>A0A429GSK3</accession>
<evidence type="ECO:0000313" key="3">
    <source>
        <dbReference type="Proteomes" id="UP000277582"/>
    </source>
</evidence>
<dbReference type="EMBL" id="RCOS01000053">
    <property type="protein sequence ID" value="RSN76733.1"/>
    <property type="molecule type" value="Genomic_DNA"/>
</dbReference>
<keyword evidence="3" id="KW-1185">Reference proteome</keyword>
<gene>
    <name evidence="2" type="ORF">D6D85_03550</name>
</gene>
<name>A0A429GSK3_9CREN</name>
<dbReference type="RefSeq" id="WP_125670672.1">
    <property type="nucleotide sequence ID" value="NZ_RCOS01000053.1"/>
</dbReference>
<dbReference type="AlphaFoldDB" id="A0A429GSK3"/>
<organism evidence="2 3">
    <name type="scientific">Candidatus Methanodesulfokora washburnensis</name>
    <dbReference type="NCBI Taxonomy" id="2478471"/>
    <lineage>
        <taxon>Archaea</taxon>
        <taxon>Thermoproteota</taxon>
        <taxon>Candidatus Korarchaeia</taxon>
        <taxon>Candidatus Korarchaeia incertae sedis</taxon>
        <taxon>Candidatus Methanodesulfokora</taxon>
    </lineage>
</organism>
<keyword evidence="1" id="KW-0812">Transmembrane</keyword>
<protein>
    <submittedName>
        <fullName evidence="2">Uncharacterized protein</fullName>
    </submittedName>
</protein>
<feature type="transmembrane region" description="Helical" evidence="1">
    <location>
        <begin position="92"/>
        <end position="112"/>
    </location>
</feature>
<evidence type="ECO:0000256" key="1">
    <source>
        <dbReference type="SAM" id="Phobius"/>
    </source>
</evidence>
<reference evidence="2 3" key="1">
    <citation type="submission" date="2018-10" db="EMBL/GenBank/DDBJ databases">
        <title>Co-occurring genomic capacity for anaerobic methane metabolism and dissimilatory sulfite reduction discovered in the Korarchaeota.</title>
        <authorList>
            <person name="Mckay L.J."/>
            <person name="Dlakic M."/>
            <person name="Fields M.W."/>
            <person name="Delmont T.O."/>
            <person name="Eren A.M."/>
            <person name="Jay Z.J."/>
            <person name="Klingelsmith K.B."/>
            <person name="Rusch D.B."/>
            <person name="Inskeep W.P."/>
        </authorList>
    </citation>
    <scope>NUCLEOTIDE SEQUENCE [LARGE SCALE GENOMIC DNA]</scope>
    <source>
        <strain evidence="2 3">MDKW</strain>
    </source>
</reference>
<proteinExistence type="predicted"/>
<evidence type="ECO:0000313" key="2">
    <source>
        <dbReference type="EMBL" id="RSN76733.1"/>
    </source>
</evidence>
<sequence length="133" mass="15748">MSFRIILLLLMLFIPLANLKAQPNGLEKAFSLIELLSSEGMNVSRQVDLLNSALSLYRQGKMEEADNLVNTALSELTSLQKELPNYKFWRNFWLFLRISAIAIVPPAFYYIFPRIYAYLWYRARRKWVVRRIR</sequence>
<keyword evidence="1" id="KW-0472">Membrane</keyword>
<dbReference type="Proteomes" id="UP000277582">
    <property type="component" value="Unassembled WGS sequence"/>
</dbReference>
<comment type="caution">
    <text evidence="2">The sequence shown here is derived from an EMBL/GenBank/DDBJ whole genome shotgun (WGS) entry which is preliminary data.</text>
</comment>